<keyword evidence="2" id="KW-1185">Reference proteome</keyword>
<accession>A0ABS2KVD0</accession>
<organism evidence="1 2">
    <name type="scientific">Rhodococcoides corynebacterioides</name>
    <dbReference type="NCBI Taxonomy" id="53972"/>
    <lineage>
        <taxon>Bacteria</taxon>
        <taxon>Bacillati</taxon>
        <taxon>Actinomycetota</taxon>
        <taxon>Actinomycetes</taxon>
        <taxon>Mycobacteriales</taxon>
        <taxon>Nocardiaceae</taxon>
        <taxon>Rhodococcoides</taxon>
    </lineage>
</organism>
<proteinExistence type="predicted"/>
<reference evidence="1 2" key="1">
    <citation type="submission" date="2021-01" db="EMBL/GenBank/DDBJ databases">
        <title>Genomics of switchgrass bacterial isolates.</title>
        <authorList>
            <person name="Shade A."/>
        </authorList>
    </citation>
    <scope>NUCLEOTIDE SEQUENCE [LARGE SCALE GENOMIC DNA]</scope>
    <source>
        <strain evidence="1 2">PvP111</strain>
    </source>
</reference>
<sequence length="210" mass="22593">MRLLAYTPIHVDFAEFRRRQERYDALSPAGVSVVLRNIGPDAPRALDTETDVRASEVALAAAFRASDPDEFDGYLPDCVLDPCAEEADSFERPLYGLTRLTASFYASQGHRLGALARNAAIAAELDRRVAGYGIAAEPTVVMDLSFDDIADSRAWADAVTVHARALTCSVAINACSAVDLTGPRTTPLVVDPTATALRLLALRDELEIAS</sequence>
<dbReference type="Proteomes" id="UP000703038">
    <property type="component" value="Unassembled WGS sequence"/>
</dbReference>
<name>A0ABS2KVD0_9NOCA</name>
<protein>
    <submittedName>
        <fullName evidence="1">Asp/Glu/hydantoin racemase</fullName>
    </submittedName>
</protein>
<evidence type="ECO:0000313" key="2">
    <source>
        <dbReference type="Proteomes" id="UP000703038"/>
    </source>
</evidence>
<evidence type="ECO:0000313" key="1">
    <source>
        <dbReference type="EMBL" id="MBM7415905.1"/>
    </source>
</evidence>
<dbReference type="Gene3D" id="3.40.50.12500">
    <property type="match status" value="1"/>
</dbReference>
<gene>
    <name evidence="1" type="ORF">JOE42_002638</name>
</gene>
<dbReference type="RefSeq" id="WP_204868848.1">
    <property type="nucleotide sequence ID" value="NZ_JAFBBK010000001.1"/>
</dbReference>
<comment type="caution">
    <text evidence="1">The sequence shown here is derived from an EMBL/GenBank/DDBJ whole genome shotgun (WGS) entry which is preliminary data.</text>
</comment>
<dbReference type="EMBL" id="JAFBBK010000001">
    <property type="protein sequence ID" value="MBM7415905.1"/>
    <property type="molecule type" value="Genomic_DNA"/>
</dbReference>
<dbReference type="InterPro" id="IPR053714">
    <property type="entry name" value="Iso_Racemase_Enz_sf"/>
</dbReference>